<feature type="domain" description="SHSP" evidence="1">
    <location>
        <begin position="48"/>
        <end position="138"/>
    </location>
</feature>
<reference evidence="2" key="2">
    <citation type="journal article" date="2014" name="ISME J.">
        <title>Microbial stratification in low pH oxic and suboxic macroscopic growths along an acid mine drainage.</title>
        <authorList>
            <person name="Mendez-Garcia C."/>
            <person name="Mesa V."/>
            <person name="Sprenger R.R."/>
            <person name="Richter M."/>
            <person name="Diez M.S."/>
            <person name="Solano J."/>
            <person name="Bargiela R."/>
            <person name="Golyshina O.V."/>
            <person name="Manteca A."/>
            <person name="Ramos J.L."/>
            <person name="Gallego J.R."/>
            <person name="Llorente I."/>
            <person name="Martins Dos Santos V.A."/>
            <person name="Jensen O.N."/>
            <person name="Pelaez A.I."/>
            <person name="Sanchez J."/>
            <person name="Ferrer M."/>
        </authorList>
    </citation>
    <scope>NUCLEOTIDE SEQUENCE</scope>
</reference>
<evidence type="ECO:0000259" key="1">
    <source>
        <dbReference type="PROSITE" id="PS01031"/>
    </source>
</evidence>
<sequence>MTTEIMQQPGTSVADRDDLWTQMDRLVREFQRDWFGGRWPTPVARDQSELALLPAPVDIEDRGTSFEVTADLPGVPKDQVDVRVFGDVLQIRGITTTSRDEKGPAYVRRERTYRGFQRAIELPESVLGEKIEARFENG</sequence>
<dbReference type="PANTHER" id="PTHR11527">
    <property type="entry name" value="HEAT-SHOCK PROTEIN 20 FAMILY MEMBER"/>
    <property type="match status" value="1"/>
</dbReference>
<dbReference type="EMBL" id="AUZY01005956">
    <property type="protein sequence ID" value="EQD56092.1"/>
    <property type="molecule type" value="Genomic_DNA"/>
</dbReference>
<dbReference type="Pfam" id="PF00011">
    <property type="entry name" value="HSP20"/>
    <property type="match status" value="1"/>
</dbReference>
<dbReference type="PROSITE" id="PS01031">
    <property type="entry name" value="SHSP"/>
    <property type="match status" value="1"/>
</dbReference>
<reference evidence="2" key="1">
    <citation type="submission" date="2013-08" db="EMBL/GenBank/DDBJ databases">
        <authorList>
            <person name="Mendez C."/>
            <person name="Richter M."/>
            <person name="Ferrer M."/>
            <person name="Sanchez J."/>
        </authorList>
    </citation>
    <scope>NUCLEOTIDE SEQUENCE</scope>
</reference>
<protein>
    <submittedName>
        <fullName evidence="2">Heat shock protein Hsp20</fullName>
    </submittedName>
</protein>
<dbReference type="Gene3D" id="2.60.40.790">
    <property type="match status" value="1"/>
</dbReference>
<dbReference type="InterPro" id="IPR002068">
    <property type="entry name" value="A-crystallin/Hsp20_dom"/>
</dbReference>
<name>T1AG27_9ZZZZ</name>
<gene>
    <name evidence="2" type="ORF">B1B_09066</name>
</gene>
<organism evidence="2">
    <name type="scientific">mine drainage metagenome</name>
    <dbReference type="NCBI Taxonomy" id="410659"/>
    <lineage>
        <taxon>unclassified sequences</taxon>
        <taxon>metagenomes</taxon>
        <taxon>ecological metagenomes</taxon>
    </lineage>
</organism>
<dbReference type="CDD" id="cd06464">
    <property type="entry name" value="ACD_sHsps-like"/>
    <property type="match status" value="1"/>
</dbReference>
<keyword evidence="2" id="KW-0346">Stress response</keyword>
<evidence type="ECO:0000313" key="2">
    <source>
        <dbReference type="EMBL" id="EQD56092.1"/>
    </source>
</evidence>
<dbReference type="InterPro" id="IPR008978">
    <property type="entry name" value="HSP20-like_chaperone"/>
</dbReference>
<dbReference type="SUPFAM" id="SSF49764">
    <property type="entry name" value="HSP20-like chaperones"/>
    <property type="match status" value="1"/>
</dbReference>
<dbReference type="AlphaFoldDB" id="T1AG27"/>
<comment type="caution">
    <text evidence="2">The sequence shown here is derived from an EMBL/GenBank/DDBJ whole genome shotgun (WGS) entry which is preliminary data.</text>
</comment>
<accession>T1AG27</accession>
<dbReference type="InterPro" id="IPR031107">
    <property type="entry name" value="Small_HSP"/>
</dbReference>
<feature type="non-terminal residue" evidence="2">
    <location>
        <position position="138"/>
    </location>
</feature>
<proteinExistence type="predicted"/>